<keyword evidence="2" id="KW-0964">Secreted</keyword>
<evidence type="ECO:0000313" key="10">
    <source>
        <dbReference type="EMBL" id="GMA23850.1"/>
    </source>
</evidence>
<reference evidence="11" key="1">
    <citation type="journal article" date="2019" name="Int. J. Syst. Evol. Microbiol.">
        <title>The Global Catalogue of Microorganisms (GCM) 10K type strain sequencing project: providing services to taxonomists for standard genome sequencing and annotation.</title>
        <authorList>
            <consortium name="The Broad Institute Genomics Platform"/>
            <consortium name="The Broad Institute Genome Sequencing Center for Infectious Disease"/>
            <person name="Wu L."/>
            <person name="Ma J."/>
        </authorList>
    </citation>
    <scope>NUCLEOTIDE SEQUENCE [LARGE SCALE GENOMIC DNA]</scope>
    <source>
        <strain evidence="11">NBRC 106348</strain>
    </source>
</reference>
<evidence type="ECO:0000259" key="8">
    <source>
        <dbReference type="Pfam" id="PF00746"/>
    </source>
</evidence>
<feature type="domain" description="Gram-positive cocci surface proteins LPxTG" evidence="8">
    <location>
        <begin position="453"/>
        <end position="483"/>
    </location>
</feature>
<accession>A0ABQ6I220</accession>
<keyword evidence="6" id="KW-0812">Transmembrane</keyword>
<evidence type="ECO:0008006" key="12">
    <source>
        <dbReference type="Google" id="ProtNLM"/>
    </source>
</evidence>
<sequence>MSTRPLGPAHQGRTLIGRTAAALALAGAGVLAATGGANAAETCTTPGIGQGTPGEVAGTDNTVNVYAAGDFTVRGAAEAEGVVVVGGDFSTDTHYNVGVAGGGSLVAPTAGSVMLRVGGDVEGHGTIDVGSGLGGDAIVGRSVASGVSFELNGGKLTANATTETALGDDANLTTRLQSESGRLAALRATGTVTTDEWTTTLVGDGTSAQQVFDVDGATLHGNGHGITVAFDKIPKSSTVVVNVHGADIDTDVLDMRETGGQAFAQGADNAGLGSYASRTVWNILTDKSPKISGTAQWVGSVLVPTAGGTTTVDVPGVNGRTWVAGDLDHTYGGGEFHNYPFTGSEVLTCTTDTTPTDDKTPTDDETPSDEESPSDETTDTPSDDSTETPTDDTTDTPSDDRSTPPTTDEDTSSTTPADVASPSPTGTTVVLAAGGTATPTPTTTAQGEGVLAHTGANAVPFAVAAAVLVAAGATLLVLRRRRTA</sequence>
<feature type="signal peptide" evidence="7">
    <location>
        <begin position="1"/>
        <end position="39"/>
    </location>
</feature>
<evidence type="ECO:0000256" key="4">
    <source>
        <dbReference type="ARBA" id="ARBA00023088"/>
    </source>
</evidence>
<dbReference type="EMBL" id="BSUK01000001">
    <property type="protein sequence ID" value="GMA23850.1"/>
    <property type="molecule type" value="Genomic_DNA"/>
</dbReference>
<keyword evidence="4" id="KW-0572">Peptidoglycan-anchor</keyword>
<keyword evidence="1" id="KW-0134">Cell wall</keyword>
<name>A0ABQ6I220_9MICO</name>
<feature type="transmembrane region" description="Helical" evidence="6">
    <location>
        <begin position="458"/>
        <end position="478"/>
    </location>
</feature>
<dbReference type="RefSeq" id="WP_284292762.1">
    <property type="nucleotide sequence ID" value="NZ_BSUK01000001.1"/>
</dbReference>
<organism evidence="10 11">
    <name type="scientific">Luteimicrobium album</name>
    <dbReference type="NCBI Taxonomy" id="1054550"/>
    <lineage>
        <taxon>Bacteria</taxon>
        <taxon>Bacillati</taxon>
        <taxon>Actinomycetota</taxon>
        <taxon>Actinomycetes</taxon>
        <taxon>Micrococcales</taxon>
        <taxon>Luteimicrobium</taxon>
    </lineage>
</organism>
<feature type="region of interest" description="Disordered" evidence="5">
    <location>
        <begin position="347"/>
        <end position="446"/>
    </location>
</feature>
<proteinExistence type="predicted"/>
<comment type="caution">
    <text evidence="10">The sequence shown here is derived from an EMBL/GenBank/DDBJ whole genome shotgun (WGS) entry which is preliminary data.</text>
</comment>
<keyword evidence="3 7" id="KW-0732">Signal</keyword>
<dbReference type="NCBIfam" id="TIGR04215">
    <property type="entry name" value="choice_anch_A"/>
    <property type="match status" value="1"/>
</dbReference>
<evidence type="ECO:0000256" key="3">
    <source>
        <dbReference type="ARBA" id="ARBA00022729"/>
    </source>
</evidence>
<protein>
    <recommendedName>
        <fullName evidence="12">Choice-of-anchor A family protein</fullName>
    </recommendedName>
</protein>
<evidence type="ECO:0000256" key="2">
    <source>
        <dbReference type="ARBA" id="ARBA00022525"/>
    </source>
</evidence>
<keyword evidence="11" id="KW-1185">Reference proteome</keyword>
<dbReference type="Proteomes" id="UP001157091">
    <property type="component" value="Unassembled WGS sequence"/>
</dbReference>
<evidence type="ECO:0000256" key="7">
    <source>
        <dbReference type="SAM" id="SignalP"/>
    </source>
</evidence>
<evidence type="ECO:0000259" key="9">
    <source>
        <dbReference type="Pfam" id="PF20597"/>
    </source>
</evidence>
<feature type="compositionally biased region" description="Acidic residues" evidence="5">
    <location>
        <begin position="363"/>
        <end position="394"/>
    </location>
</feature>
<evidence type="ECO:0000256" key="1">
    <source>
        <dbReference type="ARBA" id="ARBA00022512"/>
    </source>
</evidence>
<evidence type="ECO:0000256" key="5">
    <source>
        <dbReference type="SAM" id="MobiDB-lite"/>
    </source>
</evidence>
<keyword evidence="6" id="KW-1133">Transmembrane helix</keyword>
<keyword evidence="6" id="KW-0472">Membrane</keyword>
<evidence type="ECO:0000256" key="6">
    <source>
        <dbReference type="SAM" id="Phobius"/>
    </source>
</evidence>
<dbReference type="InterPro" id="IPR019931">
    <property type="entry name" value="LPXTG_anchor"/>
</dbReference>
<gene>
    <name evidence="10" type="ORF">GCM10025864_16090</name>
</gene>
<dbReference type="Pfam" id="PF00746">
    <property type="entry name" value="Gram_pos_anchor"/>
    <property type="match status" value="1"/>
</dbReference>
<evidence type="ECO:0000313" key="11">
    <source>
        <dbReference type="Proteomes" id="UP001157091"/>
    </source>
</evidence>
<dbReference type="NCBIfam" id="TIGR01167">
    <property type="entry name" value="LPXTG_anchor"/>
    <property type="match status" value="1"/>
</dbReference>
<dbReference type="InterPro" id="IPR026588">
    <property type="entry name" value="Choice_anch_A"/>
</dbReference>
<feature type="compositionally biased region" description="Low complexity" evidence="5">
    <location>
        <begin position="424"/>
        <end position="445"/>
    </location>
</feature>
<feature type="chain" id="PRO_5046299632" description="Choice-of-anchor A family protein" evidence="7">
    <location>
        <begin position="40"/>
        <end position="484"/>
    </location>
</feature>
<feature type="domain" description="Choice-of-anchor A" evidence="9">
    <location>
        <begin position="64"/>
        <end position="338"/>
    </location>
</feature>
<dbReference type="Pfam" id="PF20597">
    <property type="entry name" value="pAdhesive_15"/>
    <property type="match status" value="1"/>
</dbReference>